<name>A0ABR2JFP5_9PEZI</name>
<proteinExistence type="predicted"/>
<dbReference type="EMBL" id="JAPCWZ010000002">
    <property type="protein sequence ID" value="KAK8876699.1"/>
    <property type="molecule type" value="Genomic_DNA"/>
</dbReference>
<organism evidence="3 4">
    <name type="scientific">Apiospora arundinis</name>
    <dbReference type="NCBI Taxonomy" id="335852"/>
    <lineage>
        <taxon>Eukaryota</taxon>
        <taxon>Fungi</taxon>
        <taxon>Dikarya</taxon>
        <taxon>Ascomycota</taxon>
        <taxon>Pezizomycotina</taxon>
        <taxon>Sordariomycetes</taxon>
        <taxon>Xylariomycetidae</taxon>
        <taxon>Amphisphaeriales</taxon>
        <taxon>Apiosporaceae</taxon>
        <taxon>Apiospora</taxon>
    </lineage>
</organism>
<keyword evidence="4" id="KW-1185">Reference proteome</keyword>
<sequence>MSVPRSPREWYSASENSGQRDRDNDSVDLCEFSDDGSLYGDTSSLGGVKVNLSDDEDEDEVQMTLERDVISQVETVRSLMEDQVAQHSEESVQYAAEIASLKTEVLQLNASEVTLTQQLERSQSEIKNLQSKYDLMQIGMVQKCKALEKTAEKHRAVAEKALAAIRPDKNTMVFQDLGNDRLVEKVINLRRSIKAFGQLFLHTSATSCWSHKELRHMATFGHAIVKDGLRVTPPSMEAYTWYVLVHEVFGRFVWAGKDMMSLQNIWRHSKKAFPKDSTRVTAELLPTVRKIHIWRATTASLVLDDAPTSSGSPPHENERMQQVTDFITLTCRSAFPTWLFSHIYPGDQCRCQVRIGEILAEAVKLDAEIARQGSRVDWEFNCAGYGVWTNPEVLGNGVSVVTAPALLRLGTSKGEDLDKQPEVLLVREHAVIDKSAL</sequence>
<accession>A0ABR2JFP5</accession>
<feature type="coiled-coil region" evidence="1">
    <location>
        <begin position="112"/>
        <end position="164"/>
    </location>
</feature>
<keyword evidence="1" id="KW-0175">Coiled coil</keyword>
<feature type="region of interest" description="Disordered" evidence="2">
    <location>
        <begin position="1"/>
        <end position="31"/>
    </location>
</feature>
<reference evidence="3 4" key="1">
    <citation type="journal article" date="2024" name="IMA Fungus">
        <title>Apiospora arundinis, a panoply of carbohydrate-active enzymes and secondary metabolites.</title>
        <authorList>
            <person name="Sorensen T."/>
            <person name="Petersen C."/>
            <person name="Muurmann A.T."/>
            <person name="Christiansen J.V."/>
            <person name="Brundto M.L."/>
            <person name="Overgaard C.K."/>
            <person name="Boysen A.T."/>
            <person name="Wollenberg R.D."/>
            <person name="Larsen T.O."/>
            <person name="Sorensen J.L."/>
            <person name="Nielsen K.L."/>
            <person name="Sondergaard T.E."/>
        </authorList>
    </citation>
    <scope>NUCLEOTIDE SEQUENCE [LARGE SCALE GENOMIC DNA]</scope>
    <source>
        <strain evidence="3 4">AAU 773</strain>
    </source>
</reference>
<gene>
    <name evidence="3" type="ORF">PGQ11_001645</name>
</gene>
<comment type="caution">
    <text evidence="3">The sequence shown here is derived from an EMBL/GenBank/DDBJ whole genome shotgun (WGS) entry which is preliminary data.</text>
</comment>
<evidence type="ECO:0000313" key="4">
    <source>
        <dbReference type="Proteomes" id="UP001390339"/>
    </source>
</evidence>
<evidence type="ECO:0000256" key="1">
    <source>
        <dbReference type="SAM" id="Coils"/>
    </source>
</evidence>
<protein>
    <submittedName>
        <fullName evidence="3">Uncharacterized protein</fullName>
    </submittedName>
</protein>
<evidence type="ECO:0000256" key="2">
    <source>
        <dbReference type="SAM" id="MobiDB-lite"/>
    </source>
</evidence>
<dbReference type="Proteomes" id="UP001390339">
    <property type="component" value="Unassembled WGS sequence"/>
</dbReference>
<evidence type="ECO:0000313" key="3">
    <source>
        <dbReference type="EMBL" id="KAK8876699.1"/>
    </source>
</evidence>